<keyword evidence="3" id="KW-0732">Signal</keyword>
<dbReference type="EMBL" id="WVTA01000001">
    <property type="protein sequence ID" value="KAK3217215.1"/>
    <property type="molecule type" value="Genomic_DNA"/>
</dbReference>
<dbReference type="SUPFAM" id="SSF53474">
    <property type="entry name" value="alpha/beta-Hydrolases"/>
    <property type="match status" value="1"/>
</dbReference>
<evidence type="ECO:0000256" key="2">
    <source>
        <dbReference type="ARBA" id="ARBA00022801"/>
    </source>
</evidence>
<feature type="chain" id="PRO_5042666808" description="Carboxylic ester hydrolase" evidence="3">
    <location>
        <begin position="25"/>
        <end position="548"/>
    </location>
</feature>
<feature type="signal peptide" evidence="3">
    <location>
        <begin position="1"/>
        <end position="24"/>
    </location>
</feature>
<dbReference type="FunFam" id="3.40.50.1820:FF:000266">
    <property type="entry name" value="Carboxylic ester hydrolase"/>
    <property type="match status" value="1"/>
</dbReference>
<gene>
    <name evidence="5" type="ORF">GRF29_1g2308852</name>
</gene>
<dbReference type="PANTHER" id="PTHR11559">
    <property type="entry name" value="CARBOXYLESTERASE"/>
    <property type="match status" value="1"/>
</dbReference>
<dbReference type="Pfam" id="PF00135">
    <property type="entry name" value="COesterase"/>
    <property type="match status" value="1"/>
</dbReference>
<reference evidence="5 6" key="1">
    <citation type="submission" date="2021-02" db="EMBL/GenBank/DDBJ databases">
        <title>Genome assembly of Pseudopithomyces chartarum.</title>
        <authorList>
            <person name="Jauregui R."/>
            <person name="Singh J."/>
            <person name="Voisey C."/>
        </authorList>
    </citation>
    <scope>NUCLEOTIDE SEQUENCE [LARGE SCALE GENOMIC DNA]</scope>
    <source>
        <strain evidence="5 6">AGR01</strain>
    </source>
</reference>
<evidence type="ECO:0000313" key="5">
    <source>
        <dbReference type="EMBL" id="KAK3217215.1"/>
    </source>
</evidence>
<dbReference type="Proteomes" id="UP001280581">
    <property type="component" value="Unassembled WGS sequence"/>
</dbReference>
<evidence type="ECO:0000313" key="6">
    <source>
        <dbReference type="Proteomes" id="UP001280581"/>
    </source>
</evidence>
<sequence>MGCFAVRMKSVVTAIALLGVGSRALPLAARGTPSVDLGYAIYEGTQDNQHGINVFKGIRYAAPPIGNLRFAPPQLPQENRTVPIAATTDGPICPQSGAGKDTPAAYGFNSGLGNEDCLWLNVYAPSNATNLPVFFWIHGGGYALFTAQGLDPTEFMNTNNNGFISVIIQYRLGAFGFLSSEDVKEDGALNAGLLDMNFALQWVQKHIKSFGGDPTRVTIAGESAGGAAVMYQAMAYGGAQNTSLFSNIIAESPWVPAQHDYDGEVPTKAYDDFAEAAGCSNATDTLQCLRESDTIVLQNASAKVSESSAFGSFAFLPVTDGTFVQHLPSSQLVSGSLKGQRILSGNLANEGVPLSPPTTVTVEDFRDYVSSTFPDFSPADFDELEELYSYEGDDEDTDLSAPLFETNGISGVTAINQSNFGTGQQQRVFNVFAESTFDCPSYWLASAFPQAWKYQFSASPSYHGFDLQGLWSGTHTPGASFKHAFRKIWGNFIIRDDPTISIVDAKGGVANSTVPAGADGLIDWPTWNDEAPVLLNLNTTGGTQRIIQ</sequence>
<evidence type="ECO:0000259" key="4">
    <source>
        <dbReference type="Pfam" id="PF00135"/>
    </source>
</evidence>
<dbReference type="PROSITE" id="PS00122">
    <property type="entry name" value="CARBOXYLESTERASE_B_1"/>
    <property type="match status" value="1"/>
</dbReference>
<evidence type="ECO:0000256" key="3">
    <source>
        <dbReference type="RuleBase" id="RU361235"/>
    </source>
</evidence>
<organism evidence="5 6">
    <name type="scientific">Pseudopithomyces chartarum</name>
    <dbReference type="NCBI Taxonomy" id="1892770"/>
    <lineage>
        <taxon>Eukaryota</taxon>
        <taxon>Fungi</taxon>
        <taxon>Dikarya</taxon>
        <taxon>Ascomycota</taxon>
        <taxon>Pezizomycotina</taxon>
        <taxon>Dothideomycetes</taxon>
        <taxon>Pleosporomycetidae</taxon>
        <taxon>Pleosporales</taxon>
        <taxon>Massarineae</taxon>
        <taxon>Didymosphaeriaceae</taxon>
        <taxon>Pseudopithomyces</taxon>
    </lineage>
</organism>
<accession>A0AAN6M8G7</accession>
<proteinExistence type="inferred from homology"/>
<keyword evidence="2 3" id="KW-0378">Hydrolase</keyword>
<dbReference type="InterPro" id="IPR029058">
    <property type="entry name" value="AB_hydrolase_fold"/>
</dbReference>
<name>A0AAN6M8G7_9PLEO</name>
<comment type="similarity">
    <text evidence="1 3">Belongs to the type-B carboxylesterase/lipase family.</text>
</comment>
<dbReference type="InterPro" id="IPR019826">
    <property type="entry name" value="Carboxylesterase_B_AS"/>
</dbReference>
<dbReference type="EC" id="3.1.1.-" evidence="3"/>
<evidence type="ECO:0000256" key="1">
    <source>
        <dbReference type="ARBA" id="ARBA00005964"/>
    </source>
</evidence>
<dbReference type="GO" id="GO:0016787">
    <property type="term" value="F:hydrolase activity"/>
    <property type="evidence" value="ECO:0007669"/>
    <property type="project" value="UniProtKB-KW"/>
</dbReference>
<dbReference type="Gene3D" id="3.40.50.1820">
    <property type="entry name" value="alpha/beta hydrolase"/>
    <property type="match status" value="1"/>
</dbReference>
<dbReference type="InterPro" id="IPR050309">
    <property type="entry name" value="Type-B_Carboxylest/Lipase"/>
</dbReference>
<dbReference type="AlphaFoldDB" id="A0AAN6M8G7"/>
<comment type="caution">
    <text evidence="5">The sequence shown here is derived from an EMBL/GenBank/DDBJ whole genome shotgun (WGS) entry which is preliminary data.</text>
</comment>
<protein>
    <recommendedName>
        <fullName evidence="3">Carboxylic ester hydrolase</fullName>
        <ecNumber evidence="3">3.1.1.-</ecNumber>
    </recommendedName>
</protein>
<dbReference type="InterPro" id="IPR002018">
    <property type="entry name" value="CarbesteraseB"/>
</dbReference>
<keyword evidence="6" id="KW-1185">Reference proteome</keyword>
<feature type="domain" description="Carboxylesterase type B" evidence="4">
    <location>
        <begin position="43"/>
        <end position="540"/>
    </location>
</feature>